<sequence>MVRDWPSTNLPKTIHPEEHKKKKADAYVQKPDIEIECLFNEVNLDFSKHQSDSGNEFGNELAESGWTKAAINAWKIAAISGSPEAYYNLAMCYAHGDYAIKLWERASLLGHSLSTYQLAVCHINGYGNEKKCVDLGLQLMKLSAITGCAEAQFYLASQNLLNGSLKEGESYLLRAVRKQEFYDKAKEWLNVESTPANVKAVLQSVIQKSGM</sequence>
<name>A0A0N4UYW3_ENTVE</name>
<feature type="compositionally biased region" description="Polar residues" evidence="1">
    <location>
        <begin position="1"/>
        <end position="11"/>
    </location>
</feature>
<accession>A0A0N4UYW3</accession>
<organism evidence="4">
    <name type="scientific">Enterobius vermicularis</name>
    <name type="common">Human pinworm</name>
    <dbReference type="NCBI Taxonomy" id="51028"/>
    <lineage>
        <taxon>Eukaryota</taxon>
        <taxon>Metazoa</taxon>
        <taxon>Ecdysozoa</taxon>
        <taxon>Nematoda</taxon>
        <taxon>Chromadorea</taxon>
        <taxon>Rhabditida</taxon>
        <taxon>Spirurina</taxon>
        <taxon>Oxyuridomorpha</taxon>
        <taxon>Oxyuroidea</taxon>
        <taxon>Oxyuridae</taxon>
        <taxon>Enterobius</taxon>
    </lineage>
</organism>
<evidence type="ECO:0000256" key="1">
    <source>
        <dbReference type="SAM" id="MobiDB-lite"/>
    </source>
</evidence>
<dbReference type="PANTHER" id="PTHR45011">
    <property type="entry name" value="DAP3-BINDING CELL DEATH ENHANCER 1"/>
    <property type="match status" value="1"/>
</dbReference>
<evidence type="ECO:0000313" key="4">
    <source>
        <dbReference type="WBParaSite" id="EVEC_0000278601-mRNA-1"/>
    </source>
</evidence>
<dbReference type="EMBL" id="UXUI01007390">
    <property type="protein sequence ID" value="VDD87351.1"/>
    <property type="molecule type" value="Genomic_DNA"/>
</dbReference>
<dbReference type="InterPro" id="IPR006597">
    <property type="entry name" value="Sel1-like"/>
</dbReference>
<dbReference type="WBParaSite" id="EVEC_0000278601-mRNA-1">
    <property type="protein sequence ID" value="EVEC_0000278601-mRNA-1"/>
    <property type="gene ID" value="EVEC_0000278601"/>
</dbReference>
<proteinExistence type="predicted"/>
<dbReference type="SMART" id="SM00671">
    <property type="entry name" value="SEL1"/>
    <property type="match status" value="2"/>
</dbReference>
<evidence type="ECO:0000313" key="3">
    <source>
        <dbReference type="Proteomes" id="UP000274131"/>
    </source>
</evidence>
<dbReference type="Gene3D" id="1.25.40.10">
    <property type="entry name" value="Tetratricopeptide repeat domain"/>
    <property type="match status" value="1"/>
</dbReference>
<dbReference type="InterPro" id="IPR052748">
    <property type="entry name" value="ISR_Activator"/>
</dbReference>
<dbReference type="AlphaFoldDB" id="A0A0N4UYW3"/>
<reference evidence="2 3" key="2">
    <citation type="submission" date="2018-10" db="EMBL/GenBank/DDBJ databases">
        <authorList>
            <consortium name="Pathogen Informatics"/>
        </authorList>
    </citation>
    <scope>NUCLEOTIDE SEQUENCE [LARGE SCALE GENOMIC DNA]</scope>
</reference>
<reference evidence="4" key="1">
    <citation type="submission" date="2017-02" db="UniProtKB">
        <authorList>
            <consortium name="WormBaseParasite"/>
        </authorList>
    </citation>
    <scope>IDENTIFICATION</scope>
</reference>
<evidence type="ECO:0000313" key="2">
    <source>
        <dbReference type="EMBL" id="VDD87351.1"/>
    </source>
</evidence>
<dbReference type="InterPro" id="IPR011990">
    <property type="entry name" value="TPR-like_helical_dom_sf"/>
</dbReference>
<feature type="region of interest" description="Disordered" evidence="1">
    <location>
        <begin position="1"/>
        <end position="23"/>
    </location>
</feature>
<protein>
    <submittedName>
        <fullName evidence="4">TPR_REGION domain-containing protein</fullName>
    </submittedName>
</protein>
<dbReference type="STRING" id="51028.A0A0N4UYW3"/>
<dbReference type="PANTHER" id="PTHR45011:SF1">
    <property type="entry name" value="DAP3-BINDING CELL DEATH ENHANCER 1"/>
    <property type="match status" value="1"/>
</dbReference>
<dbReference type="Proteomes" id="UP000274131">
    <property type="component" value="Unassembled WGS sequence"/>
</dbReference>
<dbReference type="SUPFAM" id="SSF81901">
    <property type="entry name" value="HCP-like"/>
    <property type="match status" value="1"/>
</dbReference>
<gene>
    <name evidence="2" type="ORF">EVEC_LOCUS2494</name>
</gene>
<dbReference type="OrthoDB" id="5795679at2759"/>
<keyword evidence="3" id="KW-1185">Reference proteome</keyword>